<keyword evidence="1" id="KW-0812">Transmembrane</keyword>
<accession>A0A931FCN0</accession>
<evidence type="ECO:0000313" key="2">
    <source>
        <dbReference type="EMBL" id="MBF9069902.1"/>
    </source>
</evidence>
<dbReference type="EMBL" id="JADPRT010000007">
    <property type="protein sequence ID" value="MBF9069902.1"/>
    <property type="molecule type" value="Genomic_DNA"/>
</dbReference>
<dbReference type="Proteomes" id="UP000657385">
    <property type="component" value="Unassembled WGS sequence"/>
</dbReference>
<keyword evidence="1" id="KW-1133">Transmembrane helix</keyword>
<feature type="transmembrane region" description="Helical" evidence="1">
    <location>
        <begin position="56"/>
        <end position="78"/>
    </location>
</feature>
<dbReference type="AlphaFoldDB" id="A0A931FCN0"/>
<gene>
    <name evidence="2" type="ORF">I2501_17915</name>
</gene>
<dbReference type="RefSeq" id="WP_196195090.1">
    <property type="nucleotide sequence ID" value="NZ_JADPRT010000007.1"/>
</dbReference>
<name>A0A931FCN0_9ACTN</name>
<proteinExistence type="predicted"/>
<evidence type="ECO:0000313" key="3">
    <source>
        <dbReference type="Proteomes" id="UP000657385"/>
    </source>
</evidence>
<sequence length="82" mass="9058">MLVAWWVGCAVVLVGVEVPLFRRARRKHKAWMNGHMAEYQAMSSKERSWAGADRELWMTSVIFAVMAAVVGPIGAALISGKI</sequence>
<protein>
    <submittedName>
        <fullName evidence="2">Uncharacterized protein</fullName>
    </submittedName>
</protein>
<comment type="caution">
    <text evidence="2">The sequence shown here is derived from an EMBL/GenBank/DDBJ whole genome shotgun (WGS) entry which is preliminary data.</text>
</comment>
<organism evidence="2 3">
    <name type="scientific">Streptacidiphilus fuscans</name>
    <dbReference type="NCBI Taxonomy" id="2789292"/>
    <lineage>
        <taxon>Bacteria</taxon>
        <taxon>Bacillati</taxon>
        <taxon>Actinomycetota</taxon>
        <taxon>Actinomycetes</taxon>
        <taxon>Kitasatosporales</taxon>
        <taxon>Streptomycetaceae</taxon>
        <taxon>Streptacidiphilus</taxon>
    </lineage>
</organism>
<keyword evidence="3" id="KW-1185">Reference proteome</keyword>
<keyword evidence="1" id="KW-0472">Membrane</keyword>
<reference evidence="2" key="1">
    <citation type="submission" date="2020-11" db="EMBL/GenBank/DDBJ databases">
        <title>Isolation and identification of active actinomycetes.</title>
        <authorList>
            <person name="Yu B."/>
        </authorList>
    </citation>
    <scope>NUCLEOTIDE SEQUENCE</scope>
    <source>
        <strain evidence="2">NEAU-YB345</strain>
    </source>
</reference>
<evidence type="ECO:0000256" key="1">
    <source>
        <dbReference type="SAM" id="Phobius"/>
    </source>
</evidence>